<name>A0ABT2B9R3_9ACTN</name>
<dbReference type="EMBL" id="JANUGP010000029">
    <property type="protein sequence ID" value="MCS0605245.1"/>
    <property type="molecule type" value="Genomic_DNA"/>
</dbReference>
<dbReference type="Proteomes" id="UP001205612">
    <property type="component" value="Unassembled WGS sequence"/>
</dbReference>
<sequence length="159" mass="17485">MPRMRVFYESWQVECCGTPFAVGDEVTWRLVAVEPDRRGGEFYGGEAWVNQHGGMDGKTTGRVCAIEVVWQEHLAHHDPLTVEHPEPAPGPLVIRAAGQTLEAVPGGTVLESVTACPRWFGETEEQPPRRVPFRVRRGEGVLVTLDVSAGGPCRAGDRR</sequence>
<proteinExistence type="predicted"/>
<dbReference type="Pfam" id="PF20218">
    <property type="entry name" value="DUF6578"/>
    <property type="match status" value="1"/>
</dbReference>
<comment type="caution">
    <text evidence="1">The sequence shown here is derived from an EMBL/GenBank/DDBJ whole genome shotgun (WGS) entry which is preliminary data.</text>
</comment>
<gene>
    <name evidence="1" type="ORF">NX794_29140</name>
</gene>
<keyword evidence="2" id="KW-1185">Reference proteome</keyword>
<evidence type="ECO:0000313" key="1">
    <source>
        <dbReference type="EMBL" id="MCS0605245.1"/>
    </source>
</evidence>
<reference evidence="1 2" key="1">
    <citation type="submission" date="2022-08" db="EMBL/GenBank/DDBJ databases">
        <authorList>
            <person name="Somphong A."/>
            <person name="Phongsopitanun W."/>
        </authorList>
    </citation>
    <scope>NUCLEOTIDE SEQUENCE [LARGE SCALE GENOMIC DNA]</scope>
    <source>
        <strain evidence="1 2">LP11</strain>
    </source>
</reference>
<protein>
    <submittedName>
        <fullName evidence="1">Uncharacterized protein</fullName>
    </submittedName>
</protein>
<evidence type="ECO:0000313" key="2">
    <source>
        <dbReference type="Proteomes" id="UP001205612"/>
    </source>
</evidence>
<accession>A0ABT2B9R3</accession>
<organism evidence="1 2">
    <name type="scientific">Streptomyces pyxinicus</name>
    <dbReference type="NCBI Taxonomy" id="2970331"/>
    <lineage>
        <taxon>Bacteria</taxon>
        <taxon>Bacillati</taxon>
        <taxon>Actinomycetota</taxon>
        <taxon>Actinomycetes</taxon>
        <taxon>Kitasatosporales</taxon>
        <taxon>Streptomycetaceae</taxon>
        <taxon>Streptomyces</taxon>
    </lineage>
</organism>
<dbReference type="InterPro" id="IPR046485">
    <property type="entry name" value="DUF6578"/>
</dbReference>
<dbReference type="RefSeq" id="WP_258782286.1">
    <property type="nucleotide sequence ID" value="NZ_JANUGP010000029.1"/>
</dbReference>